<dbReference type="EMBL" id="JAWLIP010000001">
    <property type="protein sequence ID" value="MDV6224664.1"/>
    <property type="molecule type" value="Genomic_DNA"/>
</dbReference>
<sequence>MTQGPNGHASQLLDRAFQELVPLVRSPDPLRSLISGLDALVRVSSLHPDLATLDPFRSQTLNEMLVGYAPLVYISTDFEISEAAAALGLEAASGLLTEQADDLLTERLLHTMLLVTELRKCLARKELERRGNHFVKSSNAWKLYAAQKPDGDYLQ</sequence>
<evidence type="ECO:0000313" key="1">
    <source>
        <dbReference type="EMBL" id="MDV6224664.1"/>
    </source>
</evidence>
<comment type="caution">
    <text evidence="1">The sequence shown here is derived from an EMBL/GenBank/DDBJ whole genome shotgun (WGS) entry which is preliminary data.</text>
</comment>
<proteinExistence type="predicted"/>
<reference evidence="1 2" key="1">
    <citation type="submission" date="2023-10" db="EMBL/GenBank/DDBJ databases">
        <authorList>
            <person name="Venkata Ramana C."/>
            <person name="Sasikala C."/>
            <person name="Dhurka M."/>
        </authorList>
    </citation>
    <scope>NUCLEOTIDE SEQUENCE [LARGE SCALE GENOMIC DNA]</scope>
    <source>
        <strain evidence="1 2">KCTC 32151</strain>
    </source>
</reference>
<gene>
    <name evidence="1" type="ORF">R2G56_00030</name>
</gene>
<evidence type="ECO:0000313" key="2">
    <source>
        <dbReference type="Proteomes" id="UP001185659"/>
    </source>
</evidence>
<name>A0ABU4AEJ0_9HYPH</name>
<dbReference type="RefSeq" id="WP_317560065.1">
    <property type="nucleotide sequence ID" value="NZ_JAWLIP010000001.1"/>
</dbReference>
<protein>
    <submittedName>
        <fullName evidence="1">Uncharacterized protein</fullName>
    </submittedName>
</protein>
<organism evidence="1 2">
    <name type="scientific">Nitratireductor aquimarinus</name>
    <dbReference type="NCBI Taxonomy" id="889300"/>
    <lineage>
        <taxon>Bacteria</taxon>
        <taxon>Pseudomonadati</taxon>
        <taxon>Pseudomonadota</taxon>
        <taxon>Alphaproteobacteria</taxon>
        <taxon>Hyphomicrobiales</taxon>
        <taxon>Phyllobacteriaceae</taxon>
        <taxon>Nitratireductor</taxon>
    </lineage>
</organism>
<dbReference type="Proteomes" id="UP001185659">
    <property type="component" value="Unassembled WGS sequence"/>
</dbReference>
<keyword evidence="2" id="KW-1185">Reference proteome</keyword>
<accession>A0ABU4AEJ0</accession>